<evidence type="ECO:0000256" key="1">
    <source>
        <dbReference type="ARBA" id="ARBA00004123"/>
    </source>
</evidence>
<keyword evidence="3" id="KW-0863">Zinc-finger</keyword>
<organism evidence="8 9">
    <name type="scientific">Neodiprion lecontei</name>
    <name type="common">Redheaded pine sawfly</name>
    <dbReference type="NCBI Taxonomy" id="441921"/>
    <lineage>
        <taxon>Eukaryota</taxon>
        <taxon>Metazoa</taxon>
        <taxon>Ecdysozoa</taxon>
        <taxon>Arthropoda</taxon>
        <taxon>Hexapoda</taxon>
        <taxon>Insecta</taxon>
        <taxon>Pterygota</taxon>
        <taxon>Neoptera</taxon>
        <taxon>Endopterygota</taxon>
        <taxon>Hymenoptera</taxon>
        <taxon>Tenthredinoidea</taxon>
        <taxon>Diprionidae</taxon>
        <taxon>Diprioninae</taxon>
        <taxon>Neodiprion</taxon>
    </lineage>
</organism>
<dbReference type="GeneID" id="124295157"/>
<keyword evidence="2" id="KW-0479">Metal-binding</keyword>
<protein>
    <submittedName>
        <fullName evidence="9">Uncharacterized protein LOC124295157</fullName>
    </submittedName>
</protein>
<evidence type="ECO:0000256" key="5">
    <source>
        <dbReference type="ARBA" id="ARBA00023242"/>
    </source>
</evidence>
<dbReference type="InterPro" id="IPR007021">
    <property type="entry name" value="DUF659"/>
</dbReference>
<proteinExistence type="predicted"/>
<accession>A0ABM3GIB1</accession>
<evidence type="ECO:0000256" key="2">
    <source>
        <dbReference type="ARBA" id="ARBA00022723"/>
    </source>
</evidence>
<dbReference type="InterPro" id="IPR012337">
    <property type="entry name" value="RNaseH-like_sf"/>
</dbReference>
<comment type="subcellular location">
    <subcellularLocation>
        <location evidence="1">Nucleus</location>
    </subcellularLocation>
</comment>
<keyword evidence="4" id="KW-0862">Zinc</keyword>
<evidence type="ECO:0000256" key="3">
    <source>
        <dbReference type="ARBA" id="ARBA00022771"/>
    </source>
</evidence>
<evidence type="ECO:0000256" key="6">
    <source>
        <dbReference type="SAM" id="MobiDB-lite"/>
    </source>
</evidence>
<keyword evidence="5" id="KW-0539">Nucleus</keyword>
<dbReference type="Pfam" id="PF04937">
    <property type="entry name" value="DUF659"/>
    <property type="match status" value="1"/>
</dbReference>
<evidence type="ECO:0000259" key="7">
    <source>
        <dbReference type="Pfam" id="PF04937"/>
    </source>
</evidence>
<feature type="region of interest" description="Disordered" evidence="6">
    <location>
        <begin position="51"/>
        <end position="88"/>
    </location>
</feature>
<dbReference type="InterPro" id="IPR052035">
    <property type="entry name" value="ZnF_BED_domain_contain"/>
</dbReference>
<dbReference type="SUPFAM" id="SSF53098">
    <property type="entry name" value="Ribonuclease H-like"/>
    <property type="match status" value="1"/>
</dbReference>
<dbReference type="Proteomes" id="UP000829291">
    <property type="component" value="Chromosome 6"/>
</dbReference>
<evidence type="ECO:0000313" key="9">
    <source>
        <dbReference type="RefSeq" id="XP_046600001.1"/>
    </source>
</evidence>
<feature type="compositionally biased region" description="Polar residues" evidence="6">
    <location>
        <begin position="66"/>
        <end position="88"/>
    </location>
</feature>
<dbReference type="PANTHER" id="PTHR46481">
    <property type="entry name" value="ZINC FINGER BED DOMAIN-CONTAINING PROTEIN 4"/>
    <property type="match status" value="1"/>
</dbReference>
<reference evidence="9" key="1">
    <citation type="submission" date="2025-08" db="UniProtKB">
        <authorList>
            <consortium name="RefSeq"/>
        </authorList>
    </citation>
    <scope>IDENTIFICATION</scope>
    <source>
        <tissue evidence="9">Thorax and Abdomen</tissue>
    </source>
</reference>
<evidence type="ECO:0000256" key="4">
    <source>
        <dbReference type="ARBA" id="ARBA00022833"/>
    </source>
</evidence>
<dbReference type="PANTHER" id="PTHR46481:SF10">
    <property type="entry name" value="ZINC FINGER BED DOMAIN-CONTAINING PROTEIN 39"/>
    <property type="match status" value="1"/>
</dbReference>
<keyword evidence="8" id="KW-1185">Reference proteome</keyword>
<evidence type="ECO:0000313" key="8">
    <source>
        <dbReference type="Proteomes" id="UP000829291"/>
    </source>
</evidence>
<name>A0ABM3GIB1_NEOLC</name>
<sequence length="494" mass="56059">MAKHLRKECRTCPKKVIDQLNSMYATNTREELNQSSDHGSTDNSFVVEEVDVNSSSIPSTPDDSTENPNRSDQISSTPKSPKFSSNSMSKFYDSMTEKEEKNLNNLLALAIYSSGTPFSITENTYWQKFFNAIRPSFKLPPRRKISNILLDSTYEKVKGQVDEKIISARTVGMQCDSWSNIRNECIMNFIVTTPTPVFFKTLTTSSASKSAINCSRKMMEVIEAIGPQKIMGICTDNEPVMRCTWEILDEQYEEQSISFYGCTAHILNLLVKDIANILSVSECVQNSTSIIKEIKKSHVLSALFVQAQNQNSLNEKCTLKLPIKTRFGYLLHCLESLLKNKNNLELLAVMPDAQKYLSIATRNNILNNEYWIRVTRINELIKPIGQCIFYLEGDDPKISQVTEAFANLLDPNYKGANLTIDQEAEGYDLISKVSKKLDLDYNRVMAEYSDYVHNDGIWSKDHIKQAITDYHQLHLLQNVLLVHMGGYILQKGIA</sequence>
<feature type="domain" description="DUF659" evidence="7">
    <location>
        <begin position="143"/>
        <end position="290"/>
    </location>
</feature>
<dbReference type="RefSeq" id="XP_046600001.1">
    <property type="nucleotide sequence ID" value="XM_046744045.1"/>
</dbReference>
<gene>
    <name evidence="9" type="primary">LOC124295157</name>
</gene>